<dbReference type="EMBL" id="CP045810">
    <property type="protein sequence ID" value="QHN41068.1"/>
    <property type="molecule type" value="Genomic_DNA"/>
</dbReference>
<dbReference type="RefSeq" id="WP_005182738.1">
    <property type="nucleotide sequence ID" value="NZ_CP045804.1"/>
</dbReference>
<sequence length="438" mass="45750">MSRLGSADTTYEFLRRALGWSVVLQVVWIFDDEIPTETLASMHKWLGQGRLHRRLAAAKVPGARPRWVPAGALPELVSDHIPVGPDQIESWAGTEMMGVDLDAGAGRCWRLRAAPTVSGGTALSLCALHLVADGRTLVRAAGEAMAHCTVAAPDGSGGDLLSEVKDAVAQVLSASTAVVAAGIGALGVGRGGEPALIDNRPPRAEHADRAPQASPAWATVSVPAADWDAAARAHGGTANSLYIAVVSGLLRSSCYAPPGDPIKVGVPVDVRAGAGDDSSNATAGVSVMLTDDPVPGGSLTAIRRSCKEAFSALPRKRRARGDLTALVWLLPATWLIGAVSAGNGMPDAMVSNLGDIDDRATRLGAATARRTAFRGMAQGVDPALPYRFGDGVQSWLLRGDDEITFCVAGFDESVFGGGRLRRLLADELAAWRLTHDIW</sequence>
<accession>A0A857LUB9</accession>
<organism evidence="1">
    <name type="scientific">Gordonia amarae</name>
    <dbReference type="NCBI Taxonomy" id="36821"/>
    <lineage>
        <taxon>Bacteria</taxon>
        <taxon>Bacillati</taxon>
        <taxon>Actinomycetota</taxon>
        <taxon>Actinomycetes</taxon>
        <taxon>Mycobacteriales</taxon>
        <taxon>Gordoniaceae</taxon>
        <taxon>Gordonia</taxon>
    </lineage>
</organism>
<name>A0A857LUB9_9ACTN</name>
<protein>
    <submittedName>
        <fullName evidence="1">Uncharacterized protein</fullName>
    </submittedName>
</protein>
<dbReference type="AlphaFoldDB" id="A0A857LUB9"/>
<gene>
    <name evidence="1" type="ORF">GII30_19565</name>
</gene>
<proteinExistence type="predicted"/>
<evidence type="ECO:0000313" key="1">
    <source>
        <dbReference type="EMBL" id="QHN41068.1"/>
    </source>
</evidence>
<reference evidence="1" key="1">
    <citation type="journal article" date="2021" name="Nat. Microbiol.">
        <title>Cocultivation of an ultrasmall environmental parasitic bacterium with lytic ability against bacteria associated with wastewater foams.</title>
        <authorList>
            <person name="Batinovic S."/>
            <person name="Rose J.J.A."/>
            <person name="Ratcliffe J."/>
            <person name="Seviour R.J."/>
            <person name="Petrovski S."/>
        </authorList>
    </citation>
    <scope>NUCLEOTIDE SEQUENCE</scope>
    <source>
        <strain evidence="1">CON44</strain>
    </source>
</reference>